<evidence type="ECO:0000313" key="2">
    <source>
        <dbReference type="Proteomes" id="UP000014568"/>
    </source>
</evidence>
<reference evidence="1 2" key="1">
    <citation type="submission" date="2013-06" db="EMBL/GenBank/DDBJ databases">
        <title>The Genome Sequence of Acinetobacter rudis CIP 110305.</title>
        <authorList>
            <consortium name="The Broad Institute Genome Sequencing Platform"/>
            <consortium name="The Broad Institute Genome Sequencing Center for Infectious Disease"/>
            <person name="Cerqueira G."/>
            <person name="Feldgarden M."/>
            <person name="Courvalin P."/>
            <person name="Perichon B."/>
            <person name="Grillot-Courvalin C."/>
            <person name="Clermont D."/>
            <person name="Rocha E."/>
            <person name="Yoon E.-J."/>
            <person name="Nemec A."/>
            <person name="Young S.K."/>
            <person name="Zeng Q."/>
            <person name="Gargeya S."/>
            <person name="Fitzgerald M."/>
            <person name="Abouelleil A."/>
            <person name="Alvarado L."/>
            <person name="Berlin A.M."/>
            <person name="Chapman S.B."/>
            <person name="Dewar J."/>
            <person name="Goldberg J."/>
            <person name="Griggs A."/>
            <person name="Gujja S."/>
            <person name="Hansen M."/>
            <person name="Howarth C."/>
            <person name="Imamovic A."/>
            <person name="Larimer J."/>
            <person name="McCowan C."/>
            <person name="Murphy C."/>
            <person name="Pearson M."/>
            <person name="Priest M."/>
            <person name="Roberts A."/>
            <person name="Saif S."/>
            <person name="Shea T."/>
            <person name="Sykes S."/>
            <person name="Wortman J."/>
            <person name="Nusbaum C."/>
            <person name="Birren B."/>
        </authorList>
    </citation>
    <scope>NUCLEOTIDE SEQUENCE [LARGE SCALE GENOMIC DNA]</scope>
    <source>
        <strain evidence="1 2">CIP 110305</strain>
    </source>
</reference>
<dbReference type="EMBL" id="ATGI01000020">
    <property type="protein sequence ID" value="EPF74382.1"/>
    <property type="molecule type" value="Genomic_DNA"/>
</dbReference>
<dbReference type="PATRIC" id="fig|421052.3.peg.1551"/>
<dbReference type="NCBIfam" id="TIGR03359">
    <property type="entry name" value="VI_chp_6"/>
    <property type="match status" value="1"/>
</dbReference>
<dbReference type="PANTHER" id="PTHR35370">
    <property type="entry name" value="CYTOPLASMIC PROTEIN-RELATED-RELATED"/>
    <property type="match status" value="1"/>
</dbReference>
<name>S3N3M4_9GAMM</name>
<dbReference type="eggNOG" id="COG3519">
    <property type="taxonomic scope" value="Bacteria"/>
</dbReference>
<protein>
    <submittedName>
        <fullName evidence="1">Type VI secretion protein</fullName>
    </submittedName>
</protein>
<organism evidence="1 2">
    <name type="scientific">Acinetobacter rudis CIP 110305</name>
    <dbReference type="NCBI Taxonomy" id="421052"/>
    <lineage>
        <taxon>Bacteria</taxon>
        <taxon>Pseudomonadati</taxon>
        <taxon>Pseudomonadota</taxon>
        <taxon>Gammaproteobacteria</taxon>
        <taxon>Moraxellales</taxon>
        <taxon>Moraxellaceae</taxon>
        <taxon>Acinetobacter</taxon>
    </lineage>
</organism>
<sequence>MDKIFLEKYHQELKFFRDASKEFAEEHPKAATRLGLSAPEIEDPYVERLIEAVSFLTARVNLKIDSEYPQFVQHILKVIHPDLTQSIPSAGIVQLVTDHKRAFNIPKLAQVVTYDHAKGFPTCQFSVCNSLQIVPFTIEKIRYSQDISQLLIKNTSKKTSKAVLNFDVCIPAGFSFEHLKYADLRWHIGAADLKVSSELMYFLVEKLEYMTVELEGVDDWKYRFIPDLYFLGFDEYLSLHNNKSASYLKHIVEYAVLPEKYLFFTIKNLEAVFKDLFFKKTDLMNVKDDDKSISNPIKLKFNCVFNDTSEVLDRFLDSDSLSFNSVVLNNIFKRRTRVIVDQFKNEQHVVVDKLRPADYEVLKIDKIEGYSKNNHKVKIFEPIYKLSNDTDHFDDSSYGFFSELHKQSFLSSKKNSYKGSECYVMLTNQLKAVVEDELNQLSITAWCSNRAIPSEISWSLDKDLKMSNDAYKVTQIRRKTSFSQPISAPLENASLWRLLNLVSSNYIPLHLDDTKALTQQIKNNLYLFYEITGIVSFKSQVNAILNIQASRVRTIKKIKQQLTPVNGLKFEIIIDDMLMSHVHPYLWGRILLEYLKSFAHINQYVELSLKSKNKTTIADYISL</sequence>
<dbReference type="OrthoDB" id="9763676at2"/>
<dbReference type="InterPro" id="IPR010272">
    <property type="entry name" value="T6SS_TssF"/>
</dbReference>
<dbReference type="STRING" id="632955.GCA_000829675_03206"/>
<dbReference type="AlphaFoldDB" id="S3N3M4"/>
<gene>
    <name evidence="1" type="ORF">F945_01595</name>
</gene>
<comment type="caution">
    <text evidence="1">The sequence shown here is derived from an EMBL/GenBank/DDBJ whole genome shotgun (WGS) entry which is preliminary data.</text>
</comment>
<dbReference type="Pfam" id="PF05947">
    <property type="entry name" value="T6SS_TssF"/>
    <property type="match status" value="1"/>
</dbReference>
<dbReference type="RefSeq" id="WP_016656003.1">
    <property type="nucleotide sequence ID" value="NZ_KE340352.1"/>
</dbReference>
<keyword evidence="2" id="KW-1185">Reference proteome</keyword>
<proteinExistence type="predicted"/>
<evidence type="ECO:0000313" key="1">
    <source>
        <dbReference type="EMBL" id="EPF74382.1"/>
    </source>
</evidence>
<dbReference type="PANTHER" id="PTHR35370:SF1">
    <property type="entry name" value="TYPE VI SECRETION SYSTEM COMPONENT TSSF1"/>
    <property type="match status" value="1"/>
</dbReference>
<dbReference type="HOGENOM" id="CLU_028593_2_0_6"/>
<dbReference type="Proteomes" id="UP000014568">
    <property type="component" value="Unassembled WGS sequence"/>
</dbReference>
<accession>S3N3M4</accession>